<protein>
    <submittedName>
        <fullName evidence="1">Type VI secretion system baseplate subunit TssK</fullName>
    </submittedName>
</protein>
<evidence type="ECO:0000313" key="1">
    <source>
        <dbReference type="EMBL" id="UXH78527.1"/>
    </source>
</evidence>
<proteinExistence type="predicted"/>
<sequence length="445" mass="50074">MTSFHSVLWSEGQLLQPQHFQQEARHQAHQWRMRLDGLALPTWGWRRRALDPAALLNGQIAVRIAQAVMPDGLWVDVPGEDPVPAPLEVPPDTRDETVWMVLSPCQAGVPETDLETQPRGSQPRFLAWEAELHDANASPPRRATVQLKRPHLRLQLARDVVNGELGLPVCRIRERRGDRRLVLDDDFIAPTLDVLTDGPLSAHLRELQGLLRQRGEVLAQRLTRLGRGGVDEIVDLLLLAAINRAEPLAAQWSEAPTLHPREFYLDALRLAGDLATFRETRRPLPLPAYHHDDPRRSFDPLMDELRTSLSIALEQTAFSIPLVAQSHGILVAALDDPSLLTQARFVLAAWSELPPERLRRWFPDQVKVAPRVALPDLMRLQLPGLPLTPVPVVPRQIPYREGADYFEISVRDQPLSARWDEAAQLAIHVAGSFPALDLTLWVLKP</sequence>
<accession>A0ABY6B0R0</accession>
<dbReference type="EMBL" id="CP104562">
    <property type="protein sequence ID" value="UXH78527.1"/>
    <property type="molecule type" value="Genomic_DNA"/>
</dbReference>
<reference evidence="1" key="1">
    <citation type="submission" date="2022-10" db="EMBL/GenBank/DDBJ databases">
        <title>Characterization and whole genome sequencing of a new Roseateles species, isolated from fresh water.</title>
        <authorList>
            <person name="Guliayeva D.Y."/>
            <person name="Akhremchuk A.E."/>
            <person name="Sikolenko M.A."/>
            <person name="Valentovich L.N."/>
            <person name="Sidarenka A.V."/>
        </authorList>
    </citation>
    <scope>NUCLEOTIDE SEQUENCE</scope>
    <source>
        <strain evidence="1">BIM B-1768</strain>
    </source>
</reference>
<organism evidence="1 2">
    <name type="scientific">Roseateles amylovorans</name>
    <dbReference type="NCBI Taxonomy" id="2978473"/>
    <lineage>
        <taxon>Bacteria</taxon>
        <taxon>Pseudomonadati</taxon>
        <taxon>Pseudomonadota</taxon>
        <taxon>Betaproteobacteria</taxon>
        <taxon>Burkholderiales</taxon>
        <taxon>Sphaerotilaceae</taxon>
        <taxon>Roseateles</taxon>
    </lineage>
</organism>
<dbReference type="PANTHER" id="PTHR35566">
    <property type="entry name" value="BLR3599 PROTEIN"/>
    <property type="match status" value="1"/>
</dbReference>
<name>A0ABY6B0R0_9BURK</name>
<dbReference type="RefSeq" id="WP_261758341.1">
    <property type="nucleotide sequence ID" value="NZ_CP104562.2"/>
</dbReference>
<dbReference type="InterPro" id="IPR010263">
    <property type="entry name" value="T6SS_TssK"/>
</dbReference>
<evidence type="ECO:0000313" key="2">
    <source>
        <dbReference type="Proteomes" id="UP001064933"/>
    </source>
</evidence>
<dbReference type="Pfam" id="PF05936">
    <property type="entry name" value="T6SS_VasE"/>
    <property type="match status" value="1"/>
</dbReference>
<dbReference type="Proteomes" id="UP001064933">
    <property type="component" value="Chromosome"/>
</dbReference>
<gene>
    <name evidence="1" type="primary">tssK</name>
    <name evidence="1" type="ORF">N4261_00895</name>
</gene>
<dbReference type="PANTHER" id="PTHR35566:SF1">
    <property type="entry name" value="TYPE VI SECRETION SYSTEM BASEPLATE COMPONENT TSSK1"/>
    <property type="match status" value="1"/>
</dbReference>
<keyword evidence="2" id="KW-1185">Reference proteome</keyword>
<dbReference type="NCBIfam" id="TIGR03353">
    <property type="entry name" value="VI_chp_4"/>
    <property type="match status" value="1"/>
</dbReference>